<evidence type="ECO:0000259" key="1">
    <source>
        <dbReference type="Pfam" id="PF26222"/>
    </source>
</evidence>
<dbReference type="RefSeq" id="WP_220587370.1">
    <property type="nucleotide sequence ID" value="NZ_RKLQ01000001.1"/>
</dbReference>
<dbReference type="Proteomes" id="UP000783863">
    <property type="component" value="Unassembled WGS sequence"/>
</dbReference>
<dbReference type="AlphaFoldDB" id="A0A8J7YCT0"/>
<evidence type="ECO:0000313" key="2">
    <source>
        <dbReference type="EMBL" id="MBX0303152.1"/>
    </source>
</evidence>
<feature type="domain" description="DUF8048" evidence="1">
    <location>
        <begin position="8"/>
        <end position="123"/>
    </location>
</feature>
<proteinExistence type="predicted"/>
<reference evidence="2" key="1">
    <citation type="submission" date="2021-06" db="EMBL/GenBank/DDBJ databases">
        <title>Halomicroarcula sp. F24A a new haloarchaeum isolated from saline soil.</title>
        <authorList>
            <person name="Duran-Viseras A."/>
            <person name="Sanchez-Porro C."/>
            <person name="Ventosa A."/>
        </authorList>
    </citation>
    <scope>NUCLEOTIDE SEQUENCE</scope>
    <source>
        <strain evidence="2">F24A</strain>
    </source>
</reference>
<dbReference type="InterPro" id="IPR058361">
    <property type="entry name" value="DUF8048"/>
</dbReference>
<dbReference type="Pfam" id="PF26222">
    <property type="entry name" value="DUF8048"/>
    <property type="match status" value="1"/>
</dbReference>
<organism evidence="2 3">
    <name type="scientific">Haloarcula salinisoli</name>
    <dbReference type="NCBI Taxonomy" id="2487746"/>
    <lineage>
        <taxon>Archaea</taxon>
        <taxon>Methanobacteriati</taxon>
        <taxon>Methanobacteriota</taxon>
        <taxon>Stenosarchaea group</taxon>
        <taxon>Halobacteria</taxon>
        <taxon>Halobacteriales</taxon>
        <taxon>Haloarculaceae</taxon>
        <taxon>Haloarcula</taxon>
    </lineage>
</organism>
<accession>A0A8J7YCT0</accession>
<gene>
    <name evidence="2" type="ORF">EGD98_05620</name>
</gene>
<dbReference type="EMBL" id="RKLQ01000001">
    <property type="protein sequence ID" value="MBX0303152.1"/>
    <property type="molecule type" value="Genomic_DNA"/>
</dbReference>
<keyword evidence="3" id="KW-1185">Reference proteome</keyword>
<comment type="caution">
    <text evidence="2">The sequence shown here is derived from an EMBL/GenBank/DDBJ whole genome shotgun (WGS) entry which is preliminary data.</text>
</comment>
<evidence type="ECO:0000313" key="3">
    <source>
        <dbReference type="Proteomes" id="UP000783863"/>
    </source>
</evidence>
<name>A0A8J7YCT0_9EURY</name>
<protein>
    <recommendedName>
        <fullName evidence="1">DUF8048 domain-containing protein</fullName>
    </recommendedName>
</protein>
<sequence>MTDDELLAPFDLAVIRTTAQRNDVEEGVLRDALAAHQRTMRENPGVEDVVYEWRKQYDDPVLVRTPDVFILALPPTVWEEYANYLEFEDGVLPAVAAVHAEQTVRTDAVSASSLVSDRAPLLVARE</sequence>